<protein>
    <recommendedName>
        <fullName evidence="2">DUF6867 domain-containing protein</fullName>
    </recommendedName>
</protein>
<sequence length="121" mass="14044">MQGILYEEGLWPFIMISIVIGGWTAWMTGKGVAESWGKVWPQMVIYTLLLGIGVRFIHHALFFGTMFSAYYYVIDTIILMVFSFLGFRYTRANQMSSKYYWLYEKTGPFGWRLKNAGQGSH</sequence>
<keyword evidence="4" id="KW-1185">Reference proteome</keyword>
<keyword evidence="1" id="KW-1133">Transmembrane helix</keyword>
<evidence type="ECO:0000256" key="1">
    <source>
        <dbReference type="SAM" id="Phobius"/>
    </source>
</evidence>
<reference evidence="3" key="1">
    <citation type="journal article" date="2015" name="Int. J. Syst. Evol. Microbiol.">
        <title>Rhizobium alvei sp. nov., isolated from a freshwater river.</title>
        <authorList>
            <person name="Sheu S.Y."/>
            <person name="Huang H.W."/>
            <person name="Young C.C."/>
            <person name="Chen W.M."/>
        </authorList>
    </citation>
    <scope>NUCLEOTIDE SEQUENCE</scope>
    <source>
        <strain evidence="3">TNR-22</strain>
    </source>
</reference>
<gene>
    <name evidence="3" type="ORF">Q4481_10730</name>
</gene>
<dbReference type="RefSeq" id="WP_304376344.1">
    <property type="nucleotide sequence ID" value="NZ_JAUOZU010000007.1"/>
</dbReference>
<feature type="transmembrane region" description="Helical" evidence="1">
    <location>
        <begin position="44"/>
        <end position="63"/>
    </location>
</feature>
<keyword evidence="1" id="KW-0472">Membrane</keyword>
<organism evidence="3 4">
    <name type="scientific">Rhizobium alvei</name>
    <dbReference type="NCBI Taxonomy" id="1132659"/>
    <lineage>
        <taxon>Bacteria</taxon>
        <taxon>Pseudomonadati</taxon>
        <taxon>Pseudomonadota</taxon>
        <taxon>Alphaproteobacteria</taxon>
        <taxon>Hyphomicrobiales</taxon>
        <taxon>Rhizobiaceae</taxon>
        <taxon>Rhizobium/Agrobacterium group</taxon>
        <taxon>Rhizobium</taxon>
    </lineage>
</organism>
<proteinExistence type="predicted"/>
<evidence type="ECO:0000313" key="3">
    <source>
        <dbReference type="EMBL" id="MDO6964432.1"/>
    </source>
</evidence>
<feature type="transmembrane region" description="Helical" evidence="1">
    <location>
        <begin position="12"/>
        <end position="32"/>
    </location>
</feature>
<reference evidence="3" key="2">
    <citation type="submission" date="2023-07" db="EMBL/GenBank/DDBJ databases">
        <authorList>
            <person name="Shen H."/>
        </authorList>
    </citation>
    <scope>NUCLEOTIDE SEQUENCE</scope>
    <source>
        <strain evidence="3">TNR-22</strain>
    </source>
</reference>
<dbReference type="EMBL" id="JAUOZU010000007">
    <property type="protein sequence ID" value="MDO6964432.1"/>
    <property type="molecule type" value="Genomic_DNA"/>
</dbReference>
<keyword evidence="1" id="KW-0812">Transmembrane</keyword>
<accession>A0ABT8YMF9</accession>
<dbReference type="InterPro" id="IPR049201">
    <property type="entry name" value="DUF6867"/>
</dbReference>
<comment type="caution">
    <text evidence="3">The sequence shown here is derived from an EMBL/GenBank/DDBJ whole genome shotgun (WGS) entry which is preliminary data.</text>
</comment>
<evidence type="ECO:0000259" key="2">
    <source>
        <dbReference type="Pfam" id="PF21741"/>
    </source>
</evidence>
<dbReference type="Proteomes" id="UP001174932">
    <property type="component" value="Unassembled WGS sequence"/>
</dbReference>
<feature type="transmembrane region" description="Helical" evidence="1">
    <location>
        <begin position="69"/>
        <end position="89"/>
    </location>
</feature>
<evidence type="ECO:0000313" key="4">
    <source>
        <dbReference type="Proteomes" id="UP001174932"/>
    </source>
</evidence>
<feature type="domain" description="DUF6867" evidence="2">
    <location>
        <begin position="10"/>
        <end position="113"/>
    </location>
</feature>
<dbReference type="Pfam" id="PF21741">
    <property type="entry name" value="DUF6867"/>
    <property type="match status" value="1"/>
</dbReference>
<name>A0ABT8YMF9_9HYPH</name>